<feature type="coiled-coil region" evidence="1">
    <location>
        <begin position="1"/>
        <end position="70"/>
    </location>
</feature>
<evidence type="ECO:0000313" key="2">
    <source>
        <dbReference type="EMBL" id="RAL26400.1"/>
    </source>
</evidence>
<accession>A0A364K877</accession>
<name>A0A364K877_9BACL</name>
<proteinExistence type="predicted"/>
<keyword evidence="3" id="KW-1185">Reference proteome</keyword>
<dbReference type="EMBL" id="QJKK01000002">
    <property type="protein sequence ID" value="RAL26400.1"/>
    <property type="molecule type" value="Genomic_DNA"/>
</dbReference>
<gene>
    <name evidence="2" type="ORF">DL897_05255</name>
</gene>
<reference evidence="2 3" key="1">
    <citation type="submission" date="2018-06" db="EMBL/GenBank/DDBJ databases">
        <title>Thermoflavimicrobium daqus sp. nov., a thermophilic microbe isolated from Moutai-flavour Daqu.</title>
        <authorList>
            <person name="Wang X."/>
            <person name="Zhou H."/>
        </authorList>
    </citation>
    <scope>NUCLEOTIDE SEQUENCE [LARGE SCALE GENOMIC DNA]</scope>
    <source>
        <strain evidence="2 3">FBKL4.011</strain>
    </source>
</reference>
<comment type="caution">
    <text evidence="2">The sequence shown here is derived from an EMBL/GenBank/DDBJ whole genome shotgun (WGS) entry which is preliminary data.</text>
</comment>
<dbReference type="RefSeq" id="WP_113658085.1">
    <property type="nucleotide sequence ID" value="NZ_KZ845664.1"/>
</dbReference>
<dbReference type="Proteomes" id="UP000251213">
    <property type="component" value="Unassembled WGS sequence"/>
</dbReference>
<sequence length="81" mass="9725">MQQLEEKIKDLKAKLEKAKDMRYKAELRLENLEREEGKILKELNELGVQPDELQEEIERLEREIDEDISKVYAQLPEELRS</sequence>
<evidence type="ECO:0000256" key="1">
    <source>
        <dbReference type="SAM" id="Coils"/>
    </source>
</evidence>
<reference evidence="2 3" key="2">
    <citation type="submission" date="2018-06" db="EMBL/GenBank/DDBJ databases">
        <authorList>
            <person name="Zhirakovskaya E."/>
        </authorList>
    </citation>
    <scope>NUCLEOTIDE SEQUENCE [LARGE SCALE GENOMIC DNA]</scope>
    <source>
        <strain evidence="2 3">FBKL4.011</strain>
    </source>
</reference>
<organism evidence="2 3">
    <name type="scientific">Thermoflavimicrobium daqui</name>
    <dbReference type="NCBI Taxonomy" id="2137476"/>
    <lineage>
        <taxon>Bacteria</taxon>
        <taxon>Bacillati</taxon>
        <taxon>Bacillota</taxon>
        <taxon>Bacilli</taxon>
        <taxon>Bacillales</taxon>
        <taxon>Thermoactinomycetaceae</taxon>
        <taxon>Thermoflavimicrobium</taxon>
    </lineage>
</organism>
<keyword evidence="1" id="KW-0175">Coiled coil</keyword>
<evidence type="ECO:0008006" key="4">
    <source>
        <dbReference type="Google" id="ProtNLM"/>
    </source>
</evidence>
<protein>
    <recommendedName>
        <fullName evidence="4">Viral A-type inclusion protein</fullName>
    </recommendedName>
</protein>
<evidence type="ECO:0000313" key="3">
    <source>
        <dbReference type="Proteomes" id="UP000251213"/>
    </source>
</evidence>
<dbReference type="AlphaFoldDB" id="A0A364K877"/>